<organism evidence="1 2">
    <name type="scientific">Rhizopogon vesiculosus</name>
    <dbReference type="NCBI Taxonomy" id="180088"/>
    <lineage>
        <taxon>Eukaryota</taxon>
        <taxon>Fungi</taxon>
        <taxon>Dikarya</taxon>
        <taxon>Basidiomycota</taxon>
        <taxon>Agaricomycotina</taxon>
        <taxon>Agaricomycetes</taxon>
        <taxon>Agaricomycetidae</taxon>
        <taxon>Boletales</taxon>
        <taxon>Suillineae</taxon>
        <taxon>Rhizopogonaceae</taxon>
        <taxon>Rhizopogon</taxon>
    </lineage>
</organism>
<evidence type="ECO:0000313" key="2">
    <source>
        <dbReference type="Proteomes" id="UP000183567"/>
    </source>
</evidence>
<dbReference type="Pfam" id="PF13245">
    <property type="entry name" value="AAA_19"/>
    <property type="match status" value="1"/>
</dbReference>
<dbReference type="AlphaFoldDB" id="A0A1J8QDG0"/>
<dbReference type="Gene3D" id="3.40.50.300">
    <property type="entry name" value="P-loop containing nucleotide triphosphate hydrolases"/>
    <property type="match status" value="1"/>
</dbReference>
<dbReference type="InterPro" id="IPR027417">
    <property type="entry name" value="P-loop_NTPase"/>
</dbReference>
<gene>
    <name evidence="1" type="ORF">AZE42_04752</name>
</gene>
<dbReference type="Proteomes" id="UP000183567">
    <property type="component" value="Unassembled WGS sequence"/>
</dbReference>
<dbReference type="PANTHER" id="PTHR43788">
    <property type="entry name" value="DNA2/NAM7 HELICASE FAMILY MEMBER"/>
    <property type="match status" value="1"/>
</dbReference>
<sequence>MAVQRIVSEADNDHVMLIHGPPGAGKTTVIAASVLSIIEYGNREHIIWLTAQSNIAVKNITEKLDRVKFREFKLLVSKDFHFDWHEHLYTRLEQCIMRSDLFDDDPVTISRPLLNTRVILCTLSMLSNPDIGVFSYLVAVQTVIFDEASQIEVGDYLPMLHRFQLNLQKVVFGDDKQLAIGDFISRHVYDNKLKTVYKIKSGTACHIERGQEKKSGHSWAKSMMIYTNRDFLTTGQAADTLVGKLAATVDPEGWLYSSDIDCGNVLL</sequence>
<dbReference type="PANTHER" id="PTHR43788:SF8">
    <property type="entry name" value="DNA-BINDING PROTEIN SMUBP-2"/>
    <property type="match status" value="1"/>
</dbReference>
<protein>
    <submittedName>
        <fullName evidence="1">Uncharacterized protein</fullName>
    </submittedName>
</protein>
<dbReference type="GO" id="GO:0043139">
    <property type="term" value="F:5'-3' DNA helicase activity"/>
    <property type="evidence" value="ECO:0007669"/>
    <property type="project" value="TreeGrafter"/>
</dbReference>
<dbReference type="InterPro" id="IPR050534">
    <property type="entry name" value="Coronavir_polyprotein_1ab"/>
</dbReference>
<dbReference type="SUPFAM" id="SSF52540">
    <property type="entry name" value="P-loop containing nucleoside triphosphate hydrolases"/>
    <property type="match status" value="1"/>
</dbReference>
<evidence type="ECO:0000313" key="1">
    <source>
        <dbReference type="EMBL" id="OJA11633.1"/>
    </source>
</evidence>
<dbReference type="STRING" id="180088.A0A1J8QDG0"/>
<comment type="caution">
    <text evidence="1">The sequence shown here is derived from an EMBL/GenBank/DDBJ whole genome shotgun (WGS) entry which is preliminary data.</text>
</comment>
<keyword evidence="2" id="KW-1185">Reference proteome</keyword>
<reference evidence="1 2" key="1">
    <citation type="submission" date="2016-03" db="EMBL/GenBank/DDBJ databases">
        <title>Comparative genomics of the ectomycorrhizal sister species Rhizopogon vinicolor and Rhizopogon vesiculosus (Basidiomycota: Boletales) reveals a divergence of the mating type B locus.</title>
        <authorList>
            <person name="Mujic A.B."/>
            <person name="Kuo A."/>
            <person name="Tritt A."/>
            <person name="Lipzen A."/>
            <person name="Chen C."/>
            <person name="Johnson J."/>
            <person name="Sharma A."/>
            <person name="Barry K."/>
            <person name="Grigoriev I.V."/>
            <person name="Spatafora J.W."/>
        </authorList>
    </citation>
    <scope>NUCLEOTIDE SEQUENCE [LARGE SCALE GENOMIC DNA]</scope>
    <source>
        <strain evidence="1 2">AM-OR11-056</strain>
    </source>
</reference>
<accession>A0A1J8QDG0</accession>
<dbReference type="EMBL" id="LVVM01004992">
    <property type="protein sequence ID" value="OJA11633.1"/>
    <property type="molecule type" value="Genomic_DNA"/>
</dbReference>
<proteinExistence type="predicted"/>
<dbReference type="OrthoDB" id="6513042at2759"/>
<name>A0A1J8QDG0_9AGAM</name>